<sequence>MNGITYYDTKDNNSSDNMHDDFLNYPNFKKFIDRNNNSDHENFEESRKYIHREITKTLNANSVKVCRNIDERILPGSKTNKFCLKSMENQSNKKNFSYSRKNDSDIKDSRSLNKFAHCSSNSSSGRRNNEESGLRDQTGQSGKSSIGHSTNCRSMKNLGHARNHSGVNSVSYPNNASNPGSISVNHFGHLNHPRSMNSHRAESSKGNLETDPPPSSQFFHGNYSNELSDNNNQHQRPINYLKKSEMNNEDMDRINEALLLKEKQNLVKHEFFLSQQRSNTPLEQGDNEVTRNLDNFMFSNEDKLGYVRSSSMNSHPYDLVKSSDTMEDVKFSAFTSNEFGSMGSKPPGLLPTKGEDIKKKKAKEKERGKEELKHKEGEERKESEKAKEGEKTKDDEKANEGDNAKVNEKGKKGEHEKVKKGEQEKTKKGEYENIRKSEHENIAHFIKQKILENAKMERGSSGDHFKGSGFFPNSHANSAGVALDSNSNNSSTSMNIGPVGGGMHNGILSGIHHGNHPHRYEVKNHIPGFQRRMSVKKDADNFRLLENDPNKFKKYNHLKDNFHLNNSRRHFYPNVDQRKNNSEMFLTTDINDKVYENNIMYDDYFTIENMETCEEKKEFFKNEGYSNKMKREGSFEFRMHPNFGTKELMTNKKKYFHFAENRDLASSTNYMKNHYYNESNMNEFSLDEVASPYIFPRKDYLGNNFNDEVLGMDVHMEKMEYTSSLLGGRAGDRYSPHGARLPNGVIVAPPLMYHNCNGYAGGQNNHSAGTHADFESGSTHADFGNTSVQGNVGSTTVHTDNNGQEEENETISTLVNEFTLKREENYYQNRSEMRRANEMNKTKSVNIADVSIVFNSNSCSLSNGNDTDMNNNSNVSTSIIPGKAAKRSNPSMFSTYDMVSLKDGIPNGVHGGHISGSVGESGIRGNNHQQTEKNRIWNGVDNGIDNGMENGIEKGIEKVIENVIENGIENGIENENEESVIKLFFGNLAPITTEKDMHNLFSNFGKCDSLIILKDRRSKSRGSGFVTFYNMQEAVNAIKNLNNKIILSGAHKPLEVRFPENKEEKKLRTKLLNAAKWKGKKIAPSGCLPISTEDILNQSTLHLNNGPGGSPGGNHHVPFLNPMETSSYFLTENDGDLYDIKETVSFGFTSGDMMERANANHYACSEDFSELINAPSETTNNTVLTDYVNRVEESSNMCSSSRQNSYKKGQDNFPDDMSNMSLSKQKKEYMQFLPNFLLDNNPHGDVASNSFQSLDETLDNIPKISINSDMEEVNVRSNGFPGALEVNGGLGSKVVHEVVHDKVPSLWSESSTMEEDTTCRHDSIGSAKSFRKGDVQNASVAKGSNFSANGFMEDSFSACVFSRSGFPSSNFPPSSFNSSGGVIDERDEANSYFSSFCHAFPVQSSNIIEHPNNTFFSYLNKDKSLANHNKGKKEVSHHKMDFCGKGGNFPGINELEEINHFRQLTESKEVSEAYQRGRGESDMCNVLLRGSGEITEVGKEENLLSAIYQGNKGMASPPMNDDGYNNMNVHYLGFDLSRLIQINEDILLPRKEDMKSSNQNSNNRNSDKTNSNVGFTSHEVKDAAHLNGKELMASDFYQHGGRRTSSSSSSSNDGNHMNKLNVGHAHGTMDLLNDDLFGNKNFDVNDNLSDEMLQNLISLYAQNKSSMITSHMFSYFNNVLCEINSALDIFNKFSIKTSMKNIAEEESLPE</sequence>
<dbReference type="InterPro" id="IPR012677">
    <property type="entry name" value="Nucleotide-bd_a/b_plait_sf"/>
</dbReference>
<feature type="domain" description="RRM" evidence="3">
    <location>
        <begin position="981"/>
        <end position="1061"/>
    </location>
</feature>
<dbReference type="InterPro" id="IPR000504">
    <property type="entry name" value="RRM_dom"/>
</dbReference>
<accession>W7ADU3</accession>
<feature type="compositionally biased region" description="Low complexity" evidence="2">
    <location>
        <begin position="1194"/>
        <end position="1204"/>
    </location>
</feature>
<dbReference type="PANTHER" id="PTHR48030">
    <property type="entry name" value="SPLICING FACTOR 3B SUBUNIT 4"/>
    <property type="match status" value="1"/>
</dbReference>
<organism evidence="4 5">
    <name type="scientific">Plasmodium inui San Antonio 1</name>
    <dbReference type="NCBI Taxonomy" id="1237626"/>
    <lineage>
        <taxon>Eukaryota</taxon>
        <taxon>Sar</taxon>
        <taxon>Alveolata</taxon>
        <taxon>Apicomplexa</taxon>
        <taxon>Aconoidasida</taxon>
        <taxon>Haemosporida</taxon>
        <taxon>Plasmodiidae</taxon>
        <taxon>Plasmodium</taxon>
        <taxon>Plasmodium (Plasmodium)</taxon>
    </lineage>
</organism>
<dbReference type="PROSITE" id="PS50102">
    <property type="entry name" value="RRM"/>
    <property type="match status" value="1"/>
</dbReference>
<feature type="compositionally biased region" description="Polar residues" evidence="2">
    <location>
        <begin position="165"/>
        <end position="184"/>
    </location>
</feature>
<keyword evidence="1" id="KW-0694">RNA-binding</keyword>
<evidence type="ECO:0000313" key="4">
    <source>
        <dbReference type="EMBL" id="EUD67239.1"/>
    </source>
</evidence>
<dbReference type="RefSeq" id="XP_008816210.1">
    <property type="nucleotide sequence ID" value="XM_008817988.1"/>
</dbReference>
<dbReference type="InterPro" id="IPR035979">
    <property type="entry name" value="RBD_domain_sf"/>
</dbReference>
<name>W7ADU3_9APIC</name>
<keyword evidence="5" id="KW-1185">Reference proteome</keyword>
<dbReference type="SUPFAM" id="SSF54928">
    <property type="entry name" value="RNA-binding domain, RBD"/>
    <property type="match status" value="1"/>
</dbReference>
<dbReference type="Proteomes" id="UP000030640">
    <property type="component" value="Unassembled WGS sequence"/>
</dbReference>
<dbReference type="PANTHER" id="PTHR48030:SF3">
    <property type="entry name" value="SPLICING FACTOR 3B SUBUNIT 4"/>
    <property type="match status" value="1"/>
</dbReference>
<evidence type="ECO:0000256" key="2">
    <source>
        <dbReference type="SAM" id="MobiDB-lite"/>
    </source>
</evidence>
<dbReference type="InterPro" id="IPR052084">
    <property type="entry name" value="SF3B4_spliceosome_assoc"/>
</dbReference>
<dbReference type="VEuPathDB" id="PlasmoDB:C922_02389"/>
<protein>
    <recommendedName>
        <fullName evidence="3">RRM domain-containing protein</fullName>
    </recommendedName>
</protein>
<reference evidence="4 5" key="1">
    <citation type="submission" date="2013-02" db="EMBL/GenBank/DDBJ databases">
        <title>The Genome Sequence of Plasmodium inui San Antonio 1.</title>
        <authorList>
            <consortium name="The Broad Institute Genome Sequencing Platform"/>
            <consortium name="The Broad Institute Genome Sequencing Center for Infectious Disease"/>
            <person name="Neafsey D."/>
            <person name="Cheeseman I."/>
            <person name="Volkman S."/>
            <person name="Adams J."/>
            <person name="Walker B."/>
            <person name="Young S.K."/>
            <person name="Zeng Q."/>
            <person name="Gargeya S."/>
            <person name="Fitzgerald M."/>
            <person name="Haas B."/>
            <person name="Abouelleil A."/>
            <person name="Alvarado L."/>
            <person name="Arachchi H.M."/>
            <person name="Berlin A.M."/>
            <person name="Chapman S.B."/>
            <person name="Dewar J."/>
            <person name="Goldberg J."/>
            <person name="Griggs A."/>
            <person name="Gujja S."/>
            <person name="Hansen M."/>
            <person name="Howarth C."/>
            <person name="Imamovic A."/>
            <person name="Larimer J."/>
            <person name="McCowan C."/>
            <person name="Murphy C."/>
            <person name="Neiman D."/>
            <person name="Pearson M."/>
            <person name="Priest M."/>
            <person name="Roberts A."/>
            <person name="Saif S."/>
            <person name="Shea T."/>
            <person name="Sisk P."/>
            <person name="Sykes S."/>
            <person name="Wortman J."/>
            <person name="Nusbaum C."/>
            <person name="Birren B."/>
        </authorList>
    </citation>
    <scope>NUCLEOTIDE SEQUENCE [LARGE SCALE GENOMIC DNA]</scope>
    <source>
        <strain evidence="4 5">San Antonio 1</strain>
    </source>
</reference>
<feature type="region of interest" description="Disordered" evidence="2">
    <location>
        <begin position="1194"/>
        <end position="1215"/>
    </location>
</feature>
<dbReference type="GO" id="GO:0003723">
    <property type="term" value="F:RNA binding"/>
    <property type="evidence" value="ECO:0007669"/>
    <property type="project" value="UniProtKB-UniRule"/>
</dbReference>
<dbReference type="GeneID" id="20037663"/>
<feature type="region of interest" description="Disordered" evidence="2">
    <location>
        <begin position="767"/>
        <end position="810"/>
    </location>
</feature>
<evidence type="ECO:0000313" key="5">
    <source>
        <dbReference type="Proteomes" id="UP000030640"/>
    </source>
</evidence>
<feature type="compositionally biased region" description="Polar residues" evidence="2">
    <location>
        <begin position="216"/>
        <end position="234"/>
    </location>
</feature>
<feature type="compositionally biased region" description="Basic and acidic residues" evidence="2">
    <location>
        <begin position="100"/>
        <end position="111"/>
    </location>
</feature>
<dbReference type="Pfam" id="PF00076">
    <property type="entry name" value="RRM_1"/>
    <property type="match status" value="1"/>
</dbReference>
<dbReference type="GO" id="GO:0005730">
    <property type="term" value="C:nucleolus"/>
    <property type="evidence" value="ECO:0007669"/>
    <property type="project" value="TreeGrafter"/>
</dbReference>
<gene>
    <name evidence="4" type="ORF">C922_02389</name>
</gene>
<dbReference type="Gene3D" id="3.30.70.330">
    <property type="match status" value="1"/>
</dbReference>
<feature type="region of interest" description="Disordered" evidence="2">
    <location>
        <begin position="1552"/>
        <end position="1574"/>
    </location>
</feature>
<dbReference type="OrthoDB" id="439808at2759"/>
<feature type="region of interest" description="Disordered" evidence="2">
    <location>
        <begin position="336"/>
        <end position="431"/>
    </location>
</feature>
<dbReference type="SMART" id="SM00360">
    <property type="entry name" value="RRM"/>
    <property type="match status" value="1"/>
</dbReference>
<feature type="compositionally biased region" description="Polar residues" evidence="2">
    <location>
        <begin position="776"/>
        <end position="802"/>
    </location>
</feature>
<dbReference type="GO" id="GO:0048026">
    <property type="term" value="P:positive regulation of mRNA splicing, via spliceosome"/>
    <property type="evidence" value="ECO:0007669"/>
    <property type="project" value="TreeGrafter"/>
</dbReference>
<proteinExistence type="predicted"/>
<feature type="region of interest" description="Disordered" evidence="2">
    <location>
        <begin position="1599"/>
        <end position="1622"/>
    </location>
</feature>
<evidence type="ECO:0000256" key="1">
    <source>
        <dbReference type="PROSITE-ProRule" id="PRU00176"/>
    </source>
</evidence>
<feature type="compositionally biased region" description="Polar residues" evidence="2">
    <location>
        <begin position="135"/>
        <end position="154"/>
    </location>
</feature>
<evidence type="ECO:0000259" key="3">
    <source>
        <dbReference type="PROSITE" id="PS50102"/>
    </source>
</evidence>
<dbReference type="GO" id="GO:0071011">
    <property type="term" value="C:precatalytic spliceosome"/>
    <property type="evidence" value="ECO:0007669"/>
    <property type="project" value="TreeGrafter"/>
</dbReference>
<feature type="compositionally biased region" description="Basic and acidic residues" evidence="2">
    <location>
        <begin position="353"/>
        <end position="431"/>
    </location>
</feature>
<feature type="region of interest" description="Disordered" evidence="2">
    <location>
        <begin position="94"/>
        <end position="234"/>
    </location>
</feature>
<dbReference type="EMBL" id="KI965467">
    <property type="protein sequence ID" value="EUD67239.1"/>
    <property type="molecule type" value="Genomic_DNA"/>
</dbReference>
<feature type="compositionally biased region" description="Low complexity" evidence="2">
    <location>
        <begin position="1556"/>
        <end position="1572"/>
    </location>
</feature>